<evidence type="ECO:0000313" key="3">
    <source>
        <dbReference type="EMBL" id="KAK8085357.1"/>
    </source>
</evidence>
<accession>A0ABR1WQQ9</accession>
<feature type="compositionally biased region" description="Basic and acidic residues" evidence="2">
    <location>
        <begin position="204"/>
        <end position="214"/>
    </location>
</feature>
<sequence length="397" mass="44550">MALQQTLTKPFVVEPLKGHTHTVIFLHRLPAGTAPTALRTKVLSAKRTQDGQTLRLQFPTVRWVFPHAKLHLDDAEGEGGHPIMDGPNAKHWANLTPEDCAAAGLELGPSAPYVAQLVLQEAQKAGGLDRVVLCGQGETALAAHDTLDRLRKTMGAYAPESAMHAFVEEQMRLHAEDEDKDKDEDEPESQPQPWKLAGCVGMHPDNDQAPRDQRDYGLICSLGGSNPYSAKNSNSFSNDLIRNTPHEFIRGGYTETSALWGGQRIDDFAAFLASRAGAAKQKALEDRKRVQQKHAEEYRLNKQREAEHRQKILRQIEDQEAERRLREERERERRFHAEQAELERKAFARKQPPTYAAVVSKAGRNNKPVNSRVYVNPHRIGIDNDVHDPSEDPDESD</sequence>
<evidence type="ECO:0000313" key="4">
    <source>
        <dbReference type="Proteomes" id="UP001433268"/>
    </source>
</evidence>
<dbReference type="Proteomes" id="UP001433268">
    <property type="component" value="Unassembled WGS sequence"/>
</dbReference>
<feature type="region of interest" description="Disordered" evidence="2">
    <location>
        <begin position="174"/>
        <end position="214"/>
    </location>
</feature>
<evidence type="ECO:0000256" key="2">
    <source>
        <dbReference type="SAM" id="MobiDB-lite"/>
    </source>
</evidence>
<keyword evidence="1" id="KW-0175">Coiled coil</keyword>
<comment type="caution">
    <text evidence="3">The sequence shown here is derived from an EMBL/GenBank/DDBJ whole genome shotgun (WGS) entry which is preliminary data.</text>
</comment>
<dbReference type="RefSeq" id="XP_066669866.1">
    <property type="nucleotide sequence ID" value="XM_066810943.1"/>
</dbReference>
<organism evidence="3 4">
    <name type="scientific">Apiospora hydei</name>
    <dbReference type="NCBI Taxonomy" id="1337664"/>
    <lineage>
        <taxon>Eukaryota</taxon>
        <taxon>Fungi</taxon>
        <taxon>Dikarya</taxon>
        <taxon>Ascomycota</taxon>
        <taxon>Pezizomycotina</taxon>
        <taxon>Sordariomycetes</taxon>
        <taxon>Xylariomycetidae</taxon>
        <taxon>Amphisphaeriales</taxon>
        <taxon>Apiosporaceae</taxon>
        <taxon>Apiospora</taxon>
    </lineage>
</organism>
<dbReference type="InterPro" id="IPR029058">
    <property type="entry name" value="AB_hydrolase_fold"/>
</dbReference>
<feature type="coiled-coil region" evidence="1">
    <location>
        <begin position="302"/>
        <end position="345"/>
    </location>
</feature>
<feature type="compositionally biased region" description="Acidic residues" evidence="2">
    <location>
        <begin position="178"/>
        <end position="188"/>
    </location>
</feature>
<evidence type="ECO:0000256" key="1">
    <source>
        <dbReference type="SAM" id="Coils"/>
    </source>
</evidence>
<proteinExistence type="predicted"/>
<name>A0ABR1WQQ9_9PEZI</name>
<dbReference type="Gene3D" id="3.40.50.1820">
    <property type="entry name" value="alpha/beta hydrolase"/>
    <property type="match status" value="1"/>
</dbReference>
<dbReference type="EMBL" id="JAQQWN010000005">
    <property type="protein sequence ID" value="KAK8085357.1"/>
    <property type="molecule type" value="Genomic_DNA"/>
</dbReference>
<feature type="region of interest" description="Disordered" evidence="2">
    <location>
        <begin position="359"/>
        <end position="397"/>
    </location>
</feature>
<feature type="compositionally biased region" description="Basic and acidic residues" evidence="2">
    <location>
        <begin position="380"/>
        <end position="390"/>
    </location>
</feature>
<dbReference type="GeneID" id="92044003"/>
<keyword evidence="4" id="KW-1185">Reference proteome</keyword>
<gene>
    <name evidence="3" type="ORF">PG997_006628</name>
</gene>
<protein>
    <submittedName>
        <fullName evidence="3">Uncharacterized protein</fullName>
    </submittedName>
</protein>
<reference evidence="3 4" key="1">
    <citation type="submission" date="2023-01" db="EMBL/GenBank/DDBJ databases">
        <title>Analysis of 21 Apiospora genomes using comparative genomics revels a genus with tremendous synthesis potential of carbohydrate active enzymes and secondary metabolites.</title>
        <authorList>
            <person name="Sorensen T."/>
        </authorList>
    </citation>
    <scope>NUCLEOTIDE SEQUENCE [LARGE SCALE GENOMIC DNA]</scope>
    <source>
        <strain evidence="3 4">CBS 114990</strain>
    </source>
</reference>